<evidence type="ECO:0000256" key="3">
    <source>
        <dbReference type="SAM" id="MobiDB-lite"/>
    </source>
</evidence>
<feature type="region of interest" description="Disordered" evidence="3">
    <location>
        <begin position="120"/>
        <end position="141"/>
    </location>
</feature>
<dbReference type="GO" id="GO:0010468">
    <property type="term" value="P:regulation of gene expression"/>
    <property type="evidence" value="ECO:0007669"/>
    <property type="project" value="TreeGrafter"/>
</dbReference>
<accession>A0A6G1SJW7</accession>
<keyword evidence="1" id="KW-0238">DNA-binding</keyword>
<name>A0A6G1SJW7_9ACAR</name>
<evidence type="ECO:0000256" key="1">
    <source>
        <dbReference type="ARBA" id="ARBA00023125"/>
    </source>
</evidence>
<dbReference type="InterPro" id="IPR051965">
    <property type="entry name" value="ChromReg_NeuronalGeneExpr"/>
</dbReference>
<dbReference type="GO" id="GO:0003677">
    <property type="term" value="F:DNA binding"/>
    <property type="evidence" value="ECO:0007669"/>
    <property type="project" value="UniProtKB-KW"/>
</dbReference>
<dbReference type="PANTHER" id="PTHR46040">
    <property type="entry name" value="HIGH MOBILITY GROUP PROTEIN 2"/>
    <property type="match status" value="1"/>
</dbReference>
<dbReference type="AlphaFoldDB" id="A0A6G1SJW7"/>
<dbReference type="EMBL" id="GGYP01005917">
    <property type="protein sequence ID" value="MDE50688.1"/>
    <property type="molecule type" value="Transcribed_RNA"/>
</dbReference>
<gene>
    <name evidence="4" type="primary">HMG20B</name>
    <name evidence="4" type="ORF">g.8671</name>
</gene>
<dbReference type="GO" id="GO:0005634">
    <property type="term" value="C:nucleus"/>
    <property type="evidence" value="ECO:0007669"/>
    <property type="project" value="TreeGrafter"/>
</dbReference>
<evidence type="ECO:0000256" key="2">
    <source>
        <dbReference type="ARBA" id="ARBA00023242"/>
    </source>
</evidence>
<protein>
    <submittedName>
        <fullName evidence="4">SWI/SNF-related matrix-associated actin-dependent regulator of chromatin subfamily E member 1-related</fullName>
    </submittedName>
</protein>
<evidence type="ECO:0000313" key="4">
    <source>
        <dbReference type="EMBL" id="MDE50688.1"/>
    </source>
</evidence>
<feature type="compositionally biased region" description="Polar residues" evidence="3">
    <location>
        <begin position="127"/>
        <end position="141"/>
    </location>
</feature>
<organism evidence="4">
    <name type="scientific">Aceria tosichella</name>
    <name type="common">wheat curl mite</name>
    <dbReference type="NCBI Taxonomy" id="561515"/>
    <lineage>
        <taxon>Eukaryota</taxon>
        <taxon>Metazoa</taxon>
        <taxon>Ecdysozoa</taxon>
        <taxon>Arthropoda</taxon>
        <taxon>Chelicerata</taxon>
        <taxon>Arachnida</taxon>
        <taxon>Acari</taxon>
        <taxon>Acariformes</taxon>
        <taxon>Trombidiformes</taxon>
        <taxon>Prostigmata</taxon>
        <taxon>Eupodina</taxon>
        <taxon>Eriophyoidea</taxon>
        <taxon>Eriophyidae</taxon>
        <taxon>Eriophyinae</taxon>
        <taxon>Aceriini</taxon>
        <taxon>Aceria</taxon>
    </lineage>
</organism>
<dbReference type="PANTHER" id="PTHR46040:SF3">
    <property type="entry name" value="HIGH MOBILITY GROUP PROTEIN 2"/>
    <property type="match status" value="1"/>
</dbReference>
<keyword evidence="2" id="KW-0539">Nucleus</keyword>
<proteinExistence type="predicted"/>
<sequence length="141" mass="16430">MDSKKNRLNIDVDALADRKVKRRKKRDLNETVFYEINDKKVPVFTQDFLEQNRIVEGELRKLRKVNNDFEEHNSVLIKYIENLHSACDQVCDELKDLEGLKGSLKLHLDQLKTQAKQDYNLDLGDNGESTGPVNNTRRQMA</sequence>
<reference evidence="4" key="1">
    <citation type="submission" date="2018-10" db="EMBL/GenBank/DDBJ databases">
        <title>Transcriptome assembly of Aceria tosichella (Wheat curl mite) Type 2.</title>
        <authorList>
            <person name="Scully E.D."/>
            <person name="Geib S.M."/>
            <person name="Palmer N.A."/>
            <person name="Gupta A.K."/>
            <person name="Sarath G."/>
            <person name="Tatineni S."/>
        </authorList>
    </citation>
    <scope>NUCLEOTIDE SEQUENCE</scope>
    <source>
        <strain evidence="4">LincolnNE</strain>
    </source>
</reference>